<dbReference type="STRING" id="1189325.SAMN04488119_101531"/>
<gene>
    <name evidence="5" type="primary">tolB</name>
    <name evidence="7" type="ORF">SAMN05216200_110111</name>
</gene>
<dbReference type="Proteomes" id="UP000184066">
    <property type="component" value="Unassembled WGS sequence"/>
</dbReference>
<evidence type="ECO:0000256" key="1">
    <source>
        <dbReference type="ARBA" id="ARBA00004418"/>
    </source>
</evidence>
<dbReference type="OrthoDB" id="9802240at2"/>
<evidence type="ECO:0000313" key="8">
    <source>
        <dbReference type="Proteomes" id="UP000184066"/>
    </source>
</evidence>
<evidence type="ECO:0000256" key="2">
    <source>
        <dbReference type="ARBA" id="ARBA00009820"/>
    </source>
</evidence>
<proteinExistence type="inferred from homology"/>
<dbReference type="AlphaFoldDB" id="A0A1M7TVS4"/>
<reference evidence="7 8" key="1">
    <citation type="submission" date="2016-12" db="EMBL/GenBank/DDBJ databases">
        <authorList>
            <person name="Song W.-J."/>
            <person name="Kurnit D.M."/>
        </authorList>
    </citation>
    <scope>NUCLEOTIDE SEQUENCE [LARGE SCALE GENOMIC DNA]</scope>
    <source>
        <strain evidence="7 8">CGMCC 1.10808</strain>
    </source>
</reference>
<comment type="subcellular location">
    <subcellularLocation>
        <location evidence="1 5">Periplasm</location>
    </subcellularLocation>
</comment>
<dbReference type="RefSeq" id="WP_072748178.1">
    <property type="nucleotide sequence ID" value="NZ_FOHL01000001.1"/>
</dbReference>
<evidence type="ECO:0000313" key="7">
    <source>
        <dbReference type="EMBL" id="SHN74819.1"/>
    </source>
</evidence>
<evidence type="ECO:0000256" key="4">
    <source>
        <dbReference type="ARBA" id="ARBA00022764"/>
    </source>
</evidence>
<feature type="signal peptide" evidence="5">
    <location>
        <begin position="1"/>
        <end position="23"/>
    </location>
</feature>
<comment type="similarity">
    <text evidence="2 5">Belongs to the TolB family.</text>
</comment>
<dbReference type="PANTHER" id="PTHR36842:SF1">
    <property type="entry name" value="PROTEIN TOLB"/>
    <property type="match status" value="1"/>
</dbReference>
<dbReference type="Gene3D" id="3.40.50.10070">
    <property type="entry name" value="TolB, N-terminal domain"/>
    <property type="match status" value="1"/>
</dbReference>
<evidence type="ECO:0000256" key="5">
    <source>
        <dbReference type="HAMAP-Rule" id="MF_00671"/>
    </source>
</evidence>
<keyword evidence="4 5" id="KW-0574">Periplasm</keyword>
<dbReference type="NCBIfam" id="TIGR02800">
    <property type="entry name" value="propeller_TolB"/>
    <property type="match status" value="1"/>
</dbReference>
<feature type="domain" description="TolB N-terminal" evidence="6">
    <location>
        <begin position="31"/>
        <end position="134"/>
    </location>
</feature>
<feature type="chain" id="PRO_5009990309" description="Tol-Pal system protein TolB" evidence="5">
    <location>
        <begin position="24"/>
        <end position="442"/>
    </location>
</feature>
<dbReference type="EMBL" id="FRDL01000010">
    <property type="protein sequence ID" value="SHN74819.1"/>
    <property type="molecule type" value="Genomic_DNA"/>
</dbReference>
<dbReference type="Pfam" id="PF07676">
    <property type="entry name" value="PD40"/>
    <property type="match status" value="4"/>
</dbReference>
<protein>
    <recommendedName>
        <fullName evidence="5">Tol-Pal system protein TolB</fullName>
    </recommendedName>
</protein>
<dbReference type="SUPFAM" id="SSF52964">
    <property type="entry name" value="TolB, N-terminal domain"/>
    <property type="match status" value="1"/>
</dbReference>
<dbReference type="SUPFAM" id="SSF69304">
    <property type="entry name" value="Tricorn protease N-terminal domain"/>
    <property type="match status" value="1"/>
</dbReference>
<dbReference type="Pfam" id="PF04052">
    <property type="entry name" value="TolB_N"/>
    <property type="match status" value="1"/>
</dbReference>
<keyword evidence="3 5" id="KW-0732">Signal</keyword>
<accession>A0A1M7TVS4</accession>
<organism evidence="7 8">
    <name type="scientific">Oceanicella actignis</name>
    <dbReference type="NCBI Taxonomy" id="1189325"/>
    <lineage>
        <taxon>Bacteria</taxon>
        <taxon>Pseudomonadati</taxon>
        <taxon>Pseudomonadota</taxon>
        <taxon>Alphaproteobacteria</taxon>
        <taxon>Rhodobacterales</taxon>
        <taxon>Paracoccaceae</taxon>
        <taxon>Oceanicella</taxon>
    </lineage>
</organism>
<evidence type="ECO:0000259" key="6">
    <source>
        <dbReference type="Pfam" id="PF04052"/>
    </source>
</evidence>
<dbReference type="HAMAP" id="MF_00671">
    <property type="entry name" value="TolB"/>
    <property type="match status" value="1"/>
</dbReference>
<keyword evidence="5" id="KW-0131">Cell cycle</keyword>
<dbReference type="InterPro" id="IPR014167">
    <property type="entry name" value="Tol-Pal_TolB"/>
</dbReference>
<evidence type="ECO:0000256" key="3">
    <source>
        <dbReference type="ARBA" id="ARBA00022729"/>
    </source>
</evidence>
<dbReference type="PANTHER" id="PTHR36842">
    <property type="entry name" value="PROTEIN TOLB HOMOLOG"/>
    <property type="match status" value="1"/>
</dbReference>
<dbReference type="GO" id="GO:0042597">
    <property type="term" value="C:periplasmic space"/>
    <property type="evidence" value="ECO:0007669"/>
    <property type="project" value="UniProtKB-SubCell"/>
</dbReference>
<dbReference type="GO" id="GO:0051301">
    <property type="term" value="P:cell division"/>
    <property type="evidence" value="ECO:0007669"/>
    <property type="project" value="UniProtKB-UniRule"/>
</dbReference>
<sequence length="442" mass="47821" precursor="true">MRAFIASVAALLLVLAAAPQLRAQDSAPGPLRLEISEGVIEPMPIALPPFGGPDGAVLGEQVRRIVKRDLEDSGLFRVIDEAAYLERPAGADMRPNFANWAILNAEALIVADAQVEPDGRLAVRMQLWDVFGERALGDGLGLRASPEATRRVGHKLADAIHLALTGEPGYFDSRIAYVAETGPKNARVKRIAIMDQDGANLRYLTDGRDLVLSPRFSPDGAYLVYLSYKGGHPRVRIMDVLTGRDQDLGGFPGMTFAPRFSPDGRKVLLSLARGGDSDIYEMDLASREMRALTSGPGIKTSPSYAPDGRRIVFESDAGGTQQLYVMDLGGGAPRRISFGEGRYGTPVWSPRGDLIAFTKILRGRFHVGVMRPDGASERLLTASFLDEAPVWSPNGRVLLFFRETPGPNGAPALWRVDATGRNLRRVPTATPASDPSWSALLP</sequence>
<dbReference type="InterPro" id="IPR011042">
    <property type="entry name" value="6-blade_b-propeller_TolB-like"/>
</dbReference>
<keyword evidence="8" id="KW-1185">Reference proteome</keyword>
<dbReference type="InterPro" id="IPR011659">
    <property type="entry name" value="WD40"/>
</dbReference>
<name>A0A1M7TVS4_9RHOB</name>
<comment type="subunit">
    <text evidence="5">The Tol-Pal system is composed of five core proteins: the inner membrane proteins TolA, TolQ and TolR, the periplasmic protein TolB and the outer membrane protein Pal. They form a network linking the inner and outer membranes and the peptidoglycan layer.</text>
</comment>
<dbReference type="GO" id="GO:0017038">
    <property type="term" value="P:protein import"/>
    <property type="evidence" value="ECO:0007669"/>
    <property type="project" value="InterPro"/>
</dbReference>
<comment type="function">
    <text evidence="5">Part of the Tol-Pal system, which plays a role in outer membrane invagination during cell division and is important for maintaining outer membrane integrity.</text>
</comment>
<dbReference type="InterPro" id="IPR007195">
    <property type="entry name" value="TolB_N"/>
</dbReference>
<dbReference type="Gene3D" id="2.120.10.30">
    <property type="entry name" value="TolB, C-terminal domain"/>
    <property type="match status" value="1"/>
</dbReference>
<keyword evidence="5" id="KW-0132">Cell division</keyword>